<dbReference type="EMBL" id="MLFT02000032">
    <property type="protein sequence ID" value="PHT30592.1"/>
    <property type="molecule type" value="Genomic_DNA"/>
</dbReference>
<evidence type="ECO:0000313" key="3">
    <source>
        <dbReference type="Proteomes" id="UP000224567"/>
    </source>
</evidence>
<evidence type="ECO:0000256" key="1">
    <source>
        <dbReference type="SAM" id="MobiDB-lite"/>
    </source>
</evidence>
<reference evidence="2 3" key="1">
    <citation type="journal article" date="2017" name="Genome Biol.">
        <title>New reference genome sequences of hot pepper reveal the massive evolution of plant disease-resistance genes by retroduplication.</title>
        <authorList>
            <person name="Kim S."/>
            <person name="Park J."/>
            <person name="Yeom S.I."/>
            <person name="Kim Y.M."/>
            <person name="Seo E."/>
            <person name="Kim K.T."/>
            <person name="Kim M.S."/>
            <person name="Lee J.M."/>
            <person name="Cheong K."/>
            <person name="Shin H.S."/>
            <person name="Kim S.B."/>
            <person name="Han K."/>
            <person name="Lee J."/>
            <person name="Park M."/>
            <person name="Lee H.A."/>
            <person name="Lee H.Y."/>
            <person name="Lee Y."/>
            <person name="Oh S."/>
            <person name="Lee J.H."/>
            <person name="Choi E."/>
            <person name="Choi E."/>
            <person name="Lee S.E."/>
            <person name="Jeon J."/>
            <person name="Kim H."/>
            <person name="Choi G."/>
            <person name="Song H."/>
            <person name="Lee J."/>
            <person name="Lee S.C."/>
            <person name="Kwon J.K."/>
            <person name="Lee H.Y."/>
            <person name="Koo N."/>
            <person name="Hong Y."/>
            <person name="Kim R.W."/>
            <person name="Kang W.H."/>
            <person name="Huh J.H."/>
            <person name="Kang B.C."/>
            <person name="Yang T.J."/>
            <person name="Lee Y.H."/>
            <person name="Bennetzen J.L."/>
            <person name="Choi D."/>
        </authorList>
    </citation>
    <scope>NUCLEOTIDE SEQUENCE [LARGE SCALE GENOMIC DNA]</scope>
    <source>
        <strain evidence="3">cv. PBC81</strain>
    </source>
</reference>
<reference evidence="3" key="2">
    <citation type="journal article" date="2017" name="J. Anim. Genet.">
        <title>Multiple reference genome sequences of hot pepper reveal the massive evolution of plant disease resistance genes by retroduplication.</title>
        <authorList>
            <person name="Kim S."/>
            <person name="Park J."/>
            <person name="Yeom S.-I."/>
            <person name="Kim Y.-M."/>
            <person name="Seo E."/>
            <person name="Kim K.-T."/>
            <person name="Kim M.-S."/>
            <person name="Lee J.M."/>
            <person name="Cheong K."/>
            <person name="Shin H.-S."/>
            <person name="Kim S.-B."/>
            <person name="Han K."/>
            <person name="Lee J."/>
            <person name="Park M."/>
            <person name="Lee H.-A."/>
            <person name="Lee H.-Y."/>
            <person name="Lee Y."/>
            <person name="Oh S."/>
            <person name="Lee J.H."/>
            <person name="Choi E."/>
            <person name="Choi E."/>
            <person name="Lee S.E."/>
            <person name="Jeon J."/>
            <person name="Kim H."/>
            <person name="Choi G."/>
            <person name="Song H."/>
            <person name="Lee J."/>
            <person name="Lee S.-C."/>
            <person name="Kwon J.-K."/>
            <person name="Lee H.-Y."/>
            <person name="Koo N."/>
            <person name="Hong Y."/>
            <person name="Kim R.W."/>
            <person name="Kang W.-H."/>
            <person name="Huh J.H."/>
            <person name="Kang B.-C."/>
            <person name="Yang T.-J."/>
            <person name="Lee Y.-H."/>
            <person name="Bennetzen J.L."/>
            <person name="Choi D."/>
        </authorList>
    </citation>
    <scope>NUCLEOTIDE SEQUENCE [LARGE SCALE GENOMIC DNA]</scope>
    <source>
        <strain evidence="3">cv. PBC81</strain>
    </source>
</reference>
<organism evidence="2 3">
    <name type="scientific">Capsicum baccatum</name>
    <name type="common">Peruvian pepper</name>
    <dbReference type="NCBI Taxonomy" id="33114"/>
    <lineage>
        <taxon>Eukaryota</taxon>
        <taxon>Viridiplantae</taxon>
        <taxon>Streptophyta</taxon>
        <taxon>Embryophyta</taxon>
        <taxon>Tracheophyta</taxon>
        <taxon>Spermatophyta</taxon>
        <taxon>Magnoliopsida</taxon>
        <taxon>eudicotyledons</taxon>
        <taxon>Gunneridae</taxon>
        <taxon>Pentapetalae</taxon>
        <taxon>asterids</taxon>
        <taxon>lamiids</taxon>
        <taxon>Solanales</taxon>
        <taxon>Solanaceae</taxon>
        <taxon>Solanoideae</taxon>
        <taxon>Capsiceae</taxon>
        <taxon>Capsicum</taxon>
    </lineage>
</organism>
<accession>A0A2G2VC74</accession>
<gene>
    <name evidence="2" type="ORF">CQW23_29813</name>
</gene>
<feature type="region of interest" description="Disordered" evidence="1">
    <location>
        <begin position="62"/>
        <end position="83"/>
    </location>
</feature>
<dbReference type="OrthoDB" id="10534422at2759"/>
<comment type="caution">
    <text evidence="2">The sequence shown here is derived from an EMBL/GenBank/DDBJ whole genome shotgun (WGS) entry which is preliminary data.</text>
</comment>
<keyword evidence="3" id="KW-1185">Reference proteome</keyword>
<dbReference type="Proteomes" id="UP000224567">
    <property type="component" value="Unassembled WGS sequence"/>
</dbReference>
<sequence length="83" mass="9570">MTVTEIRYKSMKDFIKKVDTQLQSHIAEAEKKFESHNVKLDNLWKKLNVLIKHLISQQKGILGSVPRNRGHSEGPSNRARMGE</sequence>
<protein>
    <submittedName>
        <fullName evidence="2">Uncharacterized protein</fullName>
    </submittedName>
</protein>
<proteinExistence type="predicted"/>
<name>A0A2G2VC74_CAPBA</name>
<evidence type="ECO:0000313" key="2">
    <source>
        <dbReference type="EMBL" id="PHT30592.1"/>
    </source>
</evidence>
<dbReference type="AlphaFoldDB" id="A0A2G2VC74"/>